<dbReference type="InterPro" id="IPR015943">
    <property type="entry name" value="WD40/YVTN_repeat-like_dom_sf"/>
</dbReference>
<dbReference type="AlphaFoldDB" id="A0A365P148"/>
<dbReference type="Pfam" id="PF07494">
    <property type="entry name" value="Reg_prop"/>
    <property type="match status" value="3"/>
</dbReference>
<dbReference type="PROSITE" id="PS51257">
    <property type="entry name" value="PROKAR_LIPOPROTEIN"/>
    <property type="match status" value="1"/>
</dbReference>
<protein>
    <recommendedName>
        <fullName evidence="4">Histidine kinase</fullName>
    </recommendedName>
</protein>
<dbReference type="PANTHER" id="PTHR43547:SF2">
    <property type="entry name" value="HYBRID SIGNAL TRANSDUCTION HISTIDINE KINASE C"/>
    <property type="match status" value="1"/>
</dbReference>
<evidence type="ECO:0000256" key="1">
    <source>
        <dbReference type="ARBA" id="ARBA00022553"/>
    </source>
</evidence>
<reference evidence="2 3" key="1">
    <citation type="submission" date="2018-06" db="EMBL/GenBank/DDBJ databases">
        <title>Flavobacterium tibetense sp. nov., isolated from a wetland YonghuCo on Tibetan Plateau.</title>
        <authorList>
            <person name="Xing P."/>
            <person name="Phurbu D."/>
            <person name="Lu H."/>
        </authorList>
    </citation>
    <scope>NUCLEOTIDE SEQUENCE [LARGE SCALE GENOMIC DNA]</scope>
    <source>
        <strain evidence="2 3">YH5</strain>
    </source>
</reference>
<dbReference type="GO" id="GO:0000155">
    <property type="term" value="F:phosphorelay sensor kinase activity"/>
    <property type="evidence" value="ECO:0007669"/>
    <property type="project" value="TreeGrafter"/>
</dbReference>
<proteinExistence type="predicted"/>
<accession>A0A365P148</accession>
<dbReference type="SUPFAM" id="SSF63829">
    <property type="entry name" value="Calcium-dependent phosphotriesterase"/>
    <property type="match status" value="2"/>
</dbReference>
<evidence type="ECO:0000313" key="2">
    <source>
        <dbReference type="EMBL" id="RBA28192.1"/>
    </source>
</evidence>
<dbReference type="Proteomes" id="UP000253319">
    <property type="component" value="Unassembled WGS sequence"/>
</dbReference>
<organism evidence="2 3">
    <name type="scientific">Flavobacterium tibetense</name>
    <dbReference type="NCBI Taxonomy" id="2233533"/>
    <lineage>
        <taxon>Bacteria</taxon>
        <taxon>Pseudomonadati</taxon>
        <taxon>Bacteroidota</taxon>
        <taxon>Flavobacteriia</taxon>
        <taxon>Flavobacteriales</taxon>
        <taxon>Flavobacteriaceae</taxon>
        <taxon>Flavobacterium</taxon>
    </lineage>
</organism>
<dbReference type="Gene3D" id="2.130.10.10">
    <property type="entry name" value="YVTN repeat-like/Quinoprotein amine dehydrogenase"/>
    <property type="match status" value="2"/>
</dbReference>
<comment type="caution">
    <text evidence="2">The sequence shown here is derived from an EMBL/GenBank/DDBJ whole genome shotgun (WGS) entry which is preliminary data.</text>
</comment>
<dbReference type="InterPro" id="IPR011110">
    <property type="entry name" value="Reg_prop"/>
</dbReference>
<keyword evidence="3" id="KW-1185">Reference proteome</keyword>
<name>A0A365P148_9FLAO</name>
<dbReference type="PANTHER" id="PTHR43547">
    <property type="entry name" value="TWO-COMPONENT HISTIDINE KINASE"/>
    <property type="match status" value="1"/>
</dbReference>
<keyword evidence="1" id="KW-0597">Phosphoprotein</keyword>
<gene>
    <name evidence="2" type="ORF">DPN68_08545</name>
</gene>
<dbReference type="OrthoDB" id="799853at2"/>
<dbReference type="RefSeq" id="WP_113989236.1">
    <property type="nucleotide sequence ID" value="NZ_QLST01000009.1"/>
</dbReference>
<sequence length="372" mass="42180">MKNTERYVLNLKTWSITLLSSFIFISCSGQVDKNKIALKYKIEQNKVHEDSISAKAETFPEFKISPHDKDYQGNQISGVVRTVFQDKKGNFWFGTQNGLCRKNQSGLVYFDLKGFNGQSGTIYAILEDKNGNIWIGYGGGIAKYDGTFFTNYHQKDILTVSGLWSMMMDSKGILWLGTTQGVFTLEGDELVPFAIPEGKIDTSRGVSTTKMVHSIMEDSKGNIWFATNGGAYVFDGNTLTNLSEKYNNPSNFVNQIIERSNGNYLISTSDGLYEYDGNSFYNRTEKLLGKNSGVGCLLEDKSGTIWFTANKRSIFSYKGETFQKKQIKEGEFSPLPFQIYEDQQNRLWFVGFKGAYRLEKNTFLNITRFGPW</sequence>
<evidence type="ECO:0000313" key="3">
    <source>
        <dbReference type="Proteomes" id="UP000253319"/>
    </source>
</evidence>
<evidence type="ECO:0008006" key="4">
    <source>
        <dbReference type="Google" id="ProtNLM"/>
    </source>
</evidence>
<dbReference type="EMBL" id="QLST01000009">
    <property type="protein sequence ID" value="RBA28192.1"/>
    <property type="molecule type" value="Genomic_DNA"/>
</dbReference>